<keyword evidence="3" id="KW-1185">Reference proteome</keyword>
<proteinExistence type="predicted"/>
<dbReference type="InterPro" id="IPR024207">
    <property type="entry name" value="CotJB_dom"/>
</dbReference>
<evidence type="ECO:0000313" key="3">
    <source>
        <dbReference type="Proteomes" id="UP000806542"/>
    </source>
</evidence>
<dbReference type="Pfam" id="PF12652">
    <property type="entry name" value="CotJB"/>
    <property type="match status" value="1"/>
</dbReference>
<name>A0A9D5M4J7_9FIRM</name>
<sequence>MNERAALLKKLNAYAFAAYDWNLYLDTHPNDQDAIAMFHKMANKANELKKEFQSKYGPLTAEASMDMQRWNWLDDPWPWEKI</sequence>
<dbReference type="AlphaFoldDB" id="A0A9D5M4J7"/>
<accession>A0A9D5M4J7</accession>
<comment type="caution">
    <text evidence="2">The sequence shown here is derived from an EMBL/GenBank/DDBJ whole genome shotgun (WGS) entry which is preliminary data.</text>
</comment>
<evidence type="ECO:0000313" key="2">
    <source>
        <dbReference type="EMBL" id="MBE5040589.1"/>
    </source>
</evidence>
<keyword evidence="2" id="KW-0167">Capsid protein</keyword>
<evidence type="ECO:0000259" key="1">
    <source>
        <dbReference type="Pfam" id="PF12652"/>
    </source>
</evidence>
<dbReference type="RefSeq" id="WP_226393140.1">
    <property type="nucleotide sequence ID" value="NZ_JADCKB010000018.1"/>
</dbReference>
<dbReference type="EMBL" id="JADCKB010000018">
    <property type="protein sequence ID" value="MBE5040589.1"/>
    <property type="molecule type" value="Genomic_DNA"/>
</dbReference>
<organism evidence="2 3">
    <name type="scientific">Ructibacterium gallinarum</name>
    <dbReference type="NCBI Taxonomy" id="2779355"/>
    <lineage>
        <taxon>Bacteria</taxon>
        <taxon>Bacillati</taxon>
        <taxon>Bacillota</taxon>
        <taxon>Clostridia</taxon>
        <taxon>Eubacteriales</taxon>
        <taxon>Oscillospiraceae</taxon>
        <taxon>Ructibacterium</taxon>
    </lineage>
</organism>
<gene>
    <name evidence="2" type="ORF">INF28_08960</name>
</gene>
<dbReference type="InterPro" id="IPR016571">
    <property type="entry name" value="Spore_coat_assembly_CotJB"/>
</dbReference>
<feature type="domain" description="Protein CotJB" evidence="1">
    <location>
        <begin position="6"/>
        <end position="80"/>
    </location>
</feature>
<dbReference type="Proteomes" id="UP000806542">
    <property type="component" value="Unassembled WGS sequence"/>
</dbReference>
<dbReference type="PIRSF" id="PIRSF010606">
    <property type="entry name" value="Spore_coat_CotJB"/>
    <property type="match status" value="1"/>
</dbReference>
<keyword evidence="2" id="KW-0946">Virion</keyword>
<protein>
    <submittedName>
        <fullName evidence="2">Spore coat protein CotJB</fullName>
    </submittedName>
</protein>
<reference evidence="2" key="1">
    <citation type="submission" date="2020-10" db="EMBL/GenBank/DDBJ databases">
        <title>ChiBAC.</title>
        <authorList>
            <person name="Zenner C."/>
            <person name="Hitch T.C.A."/>
            <person name="Clavel T."/>
        </authorList>
    </citation>
    <scope>NUCLEOTIDE SEQUENCE</scope>
    <source>
        <strain evidence="2">DSM 107454</strain>
    </source>
</reference>